<comment type="caution">
    <text evidence="1">The sequence shown here is derived from an EMBL/GenBank/DDBJ whole genome shotgun (WGS) entry which is preliminary data.</text>
</comment>
<dbReference type="Proteomes" id="UP000266861">
    <property type="component" value="Unassembled WGS sequence"/>
</dbReference>
<dbReference type="AlphaFoldDB" id="A0A397JV19"/>
<evidence type="ECO:0000313" key="1">
    <source>
        <dbReference type="EMBL" id="RHZ89084.1"/>
    </source>
</evidence>
<keyword evidence="2" id="KW-1185">Reference proteome</keyword>
<name>A0A397JV19_9GLOM</name>
<accession>A0A397JV19</accession>
<reference evidence="1 2" key="1">
    <citation type="submission" date="2018-08" db="EMBL/GenBank/DDBJ databases">
        <title>Genome and evolution of the arbuscular mycorrhizal fungus Diversispora epigaea (formerly Glomus versiforme) and its bacterial endosymbionts.</title>
        <authorList>
            <person name="Sun X."/>
            <person name="Fei Z."/>
            <person name="Harrison M."/>
        </authorList>
    </citation>
    <scope>NUCLEOTIDE SEQUENCE [LARGE SCALE GENOMIC DNA]</scope>
    <source>
        <strain evidence="1 2">IT104</strain>
    </source>
</reference>
<protein>
    <submittedName>
        <fullName evidence="1">Uncharacterized protein</fullName>
    </submittedName>
</protein>
<evidence type="ECO:0000313" key="2">
    <source>
        <dbReference type="Proteomes" id="UP000266861"/>
    </source>
</evidence>
<gene>
    <name evidence="1" type="ORF">Glove_19g295</name>
</gene>
<organism evidence="1 2">
    <name type="scientific">Diversispora epigaea</name>
    <dbReference type="NCBI Taxonomy" id="1348612"/>
    <lineage>
        <taxon>Eukaryota</taxon>
        <taxon>Fungi</taxon>
        <taxon>Fungi incertae sedis</taxon>
        <taxon>Mucoromycota</taxon>
        <taxon>Glomeromycotina</taxon>
        <taxon>Glomeromycetes</taxon>
        <taxon>Diversisporales</taxon>
        <taxon>Diversisporaceae</taxon>
        <taxon>Diversispora</taxon>
    </lineage>
</organism>
<sequence>MARTNEKSSQEWYYVDLIAKILDDKFPFSTPLDPFVPKDENEAAIAKAKAAEYTEKARRAAYISVEYVQRDRRKLNKTEISIIKTDRRVSRRYSPYISSPLNDTEKKVREVRDRRVSRRYSPYISSPLNDTEKKVREVRGKISKAYVNTGRRSALTNNNEEVVDVGDDGVINIHAPEVDDKDIDVVNTDWELDTNYTEARKLELFRWDLCNIHAPEVDDKDIDVVNTDWELDTNYTEARKLELFRWDLWSKQKYKH</sequence>
<dbReference type="EMBL" id="PQFF01000017">
    <property type="protein sequence ID" value="RHZ89084.1"/>
    <property type="molecule type" value="Genomic_DNA"/>
</dbReference>
<proteinExistence type="predicted"/>